<evidence type="ECO:0000313" key="1">
    <source>
        <dbReference type="EMBL" id="HJF84567.1"/>
    </source>
</evidence>
<proteinExistence type="predicted"/>
<dbReference type="RefSeq" id="WP_286034642.1">
    <property type="nucleotide sequence ID" value="NZ_CAKMHU010000003.1"/>
</dbReference>
<comment type="caution">
    <text evidence="1">The sequence shown here is derived from an EMBL/GenBank/DDBJ whole genome shotgun (WGS) entry which is preliminary data.</text>
</comment>
<sequence length="63" mass="7403">MKKREEFGYWELDTMVSSRGKSKGCFATIVERKTRFYAAIKIKDRTKDSMLKAIKQLVVQMPK</sequence>
<name>A0A921L7J0_9FIRM</name>
<gene>
    <name evidence="1" type="ORF">K8V65_02755</name>
</gene>
<accession>A0A921L7J0</accession>
<reference evidence="1" key="1">
    <citation type="journal article" date="2021" name="PeerJ">
        <title>Extensive microbial diversity within the chicken gut microbiome revealed by metagenomics and culture.</title>
        <authorList>
            <person name="Gilroy R."/>
            <person name="Ravi A."/>
            <person name="Getino M."/>
            <person name="Pursley I."/>
            <person name="Horton D.L."/>
            <person name="Alikhan N.F."/>
            <person name="Baker D."/>
            <person name="Gharbi K."/>
            <person name="Hall N."/>
            <person name="Watson M."/>
            <person name="Adriaenssens E.M."/>
            <person name="Foster-Nyarko E."/>
            <person name="Jarju S."/>
            <person name="Secka A."/>
            <person name="Antonio M."/>
            <person name="Oren A."/>
            <person name="Chaudhuri R.R."/>
            <person name="La Ragione R."/>
            <person name="Hildebrand F."/>
            <person name="Pallen M.J."/>
        </authorList>
    </citation>
    <scope>NUCLEOTIDE SEQUENCE</scope>
    <source>
        <strain evidence="1">7318</strain>
    </source>
</reference>
<organism evidence="1 2">
    <name type="scientific">Megamonas hypermegale</name>
    <dbReference type="NCBI Taxonomy" id="158847"/>
    <lineage>
        <taxon>Bacteria</taxon>
        <taxon>Bacillati</taxon>
        <taxon>Bacillota</taxon>
        <taxon>Negativicutes</taxon>
        <taxon>Selenomonadales</taxon>
        <taxon>Selenomonadaceae</taxon>
        <taxon>Megamonas</taxon>
    </lineage>
</organism>
<evidence type="ECO:0008006" key="3">
    <source>
        <dbReference type="Google" id="ProtNLM"/>
    </source>
</evidence>
<reference evidence="1" key="2">
    <citation type="submission" date="2021-09" db="EMBL/GenBank/DDBJ databases">
        <authorList>
            <person name="Gilroy R."/>
        </authorList>
    </citation>
    <scope>NUCLEOTIDE SEQUENCE</scope>
    <source>
        <strain evidence="1">7318</strain>
    </source>
</reference>
<dbReference type="AlphaFoldDB" id="A0A921L7J0"/>
<dbReference type="EMBL" id="DYVR01000072">
    <property type="protein sequence ID" value="HJF84567.1"/>
    <property type="molecule type" value="Genomic_DNA"/>
</dbReference>
<dbReference type="Proteomes" id="UP000780768">
    <property type="component" value="Unassembled WGS sequence"/>
</dbReference>
<protein>
    <recommendedName>
        <fullName evidence="3">Transposase and inactivated derivatives, IS30 family</fullName>
    </recommendedName>
</protein>
<evidence type="ECO:0000313" key="2">
    <source>
        <dbReference type="Proteomes" id="UP000780768"/>
    </source>
</evidence>